<evidence type="ECO:0000256" key="1">
    <source>
        <dbReference type="SAM" id="MobiDB-lite"/>
    </source>
</evidence>
<feature type="region of interest" description="Disordered" evidence="1">
    <location>
        <begin position="15"/>
        <end position="93"/>
    </location>
</feature>
<organism evidence="3 4">
    <name type="scientific">Lactuca sativa</name>
    <name type="common">Garden lettuce</name>
    <dbReference type="NCBI Taxonomy" id="4236"/>
    <lineage>
        <taxon>Eukaryota</taxon>
        <taxon>Viridiplantae</taxon>
        <taxon>Streptophyta</taxon>
        <taxon>Embryophyta</taxon>
        <taxon>Tracheophyta</taxon>
        <taxon>Spermatophyta</taxon>
        <taxon>Magnoliopsida</taxon>
        <taxon>eudicotyledons</taxon>
        <taxon>Gunneridae</taxon>
        <taxon>Pentapetalae</taxon>
        <taxon>asterids</taxon>
        <taxon>campanulids</taxon>
        <taxon>Asterales</taxon>
        <taxon>Asteraceae</taxon>
        <taxon>Cichorioideae</taxon>
        <taxon>Cichorieae</taxon>
        <taxon>Lactucinae</taxon>
        <taxon>Lactuca</taxon>
    </lineage>
</organism>
<dbReference type="EMBL" id="NBSK02000005">
    <property type="protein sequence ID" value="KAJ0207730.1"/>
    <property type="molecule type" value="Genomic_DNA"/>
</dbReference>
<dbReference type="AlphaFoldDB" id="A0A9R1XB43"/>
<keyword evidence="4" id="KW-1185">Reference proteome</keyword>
<evidence type="ECO:0000313" key="3">
    <source>
        <dbReference type="EMBL" id="KAJ0207730.1"/>
    </source>
</evidence>
<name>A0A9R1XB43_LACSA</name>
<accession>A0A9R1XB43</accession>
<reference evidence="3 4" key="1">
    <citation type="journal article" date="2017" name="Nat. Commun.">
        <title>Genome assembly with in vitro proximity ligation data and whole-genome triplication in lettuce.</title>
        <authorList>
            <person name="Reyes-Chin-Wo S."/>
            <person name="Wang Z."/>
            <person name="Yang X."/>
            <person name="Kozik A."/>
            <person name="Arikit S."/>
            <person name="Song C."/>
            <person name="Xia L."/>
            <person name="Froenicke L."/>
            <person name="Lavelle D.O."/>
            <person name="Truco M.J."/>
            <person name="Xia R."/>
            <person name="Zhu S."/>
            <person name="Xu C."/>
            <person name="Xu H."/>
            <person name="Xu X."/>
            <person name="Cox K."/>
            <person name="Korf I."/>
            <person name="Meyers B.C."/>
            <person name="Michelmore R.W."/>
        </authorList>
    </citation>
    <scope>NUCLEOTIDE SEQUENCE [LARGE SCALE GENOMIC DNA]</scope>
    <source>
        <strain evidence="4">cv. Salinas</strain>
        <tissue evidence="3">Seedlings</tissue>
    </source>
</reference>
<keyword evidence="2" id="KW-0812">Transmembrane</keyword>
<dbReference type="Proteomes" id="UP000235145">
    <property type="component" value="Unassembled WGS sequence"/>
</dbReference>
<evidence type="ECO:0000256" key="2">
    <source>
        <dbReference type="SAM" id="Phobius"/>
    </source>
</evidence>
<feature type="transmembrane region" description="Helical" evidence="2">
    <location>
        <begin position="256"/>
        <end position="278"/>
    </location>
</feature>
<proteinExistence type="predicted"/>
<gene>
    <name evidence="3" type="ORF">LSAT_V11C500275880</name>
</gene>
<feature type="compositionally biased region" description="Basic and acidic residues" evidence="1">
    <location>
        <begin position="71"/>
        <end position="92"/>
    </location>
</feature>
<keyword evidence="2" id="KW-0472">Membrane</keyword>
<sequence>MVPVHHFTVARSLNQGYLSGSDHPKKATYMNNSLPFNKMDQLGKSKHSDDPTVNRDVDDSHSTSTSPMNVESKHGEHDQNTHQFEGKHRQSNDDVEEEHLNLYPFVEEELNGSIPNDLTNQTNEFHDVSDHISNIYKRVRCFITSGIGAWISDDGSSLPDFCSSTDVQREGEIEALRIVVCMWNETMVLDWPSLSPYFLPNPEIEPPPPTCLPDARAPPCLFSGKTNHERREKGGIAGAVSSRSKRSDCNAFKSSFLLIPYALVVNAAGWLLFLSYGIEISSAILLPSWKDSYASANSFAVINL</sequence>
<keyword evidence="2" id="KW-1133">Transmembrane helix</keyword>
<evidence type="ECO:0000313" key="4">
    <source>
        <dbReference type="Proteomes" id="UP000235145"/>
    </source>
</evidence>
<comment type="caution">
    <text evidence="3">The sequence shown here is derived from an EMBL/GenBank/DDBJ whole genome shotgun (WGS) entry which is preliminary data.</text>
</comment>
<protein>
    <submittedName>
        <fullName evidence="3">Uncharacterized protein</fullName>
    </submittedName>
</protein>
<feature type="compositionally biased region" description="Basic and acidic residues" evidence="1">
    <location>
        <begin position="41"/>
        <end position="61"/>
    </location>
</feature>